<proteinExistence type="predicted"/>
<organism evidence="2 3">
    <name type="scientific">Chilo suppressalis</name>
    <name type="common">Asiatic rice borer moth</name>
    <dbReference type="NCBI Taxonomy" id="168631"/>
    <lineage>
        <taxon>Eukaryota</taxon>
        <taxon>Metazoa</taxon>
        <taxon>Ecdysozoa</taxon>
        <taxon>Arthropoda</taxon>
        <taxon>Hexapoda</taxon>
        <taxon>Insecta</taxon>
        <taxon>Pterygota</taxon>
        <taxon>Neoptera</taxon>
        <taxon>Endopterygota</taxon>
        <taxon>Lepidoptera</taxon>
        <taxon>Glossata</taxon>
        <taxon>Ditrysia</taxon>
        <taxon>Pyraloidea</taxon>
        <taxon>Crambidae</taxon>
        <taxon>Crambinae</taxon>
        <taxon>Chilo</taxon>
    </lineage>
</organism>
<accession>A0ABN8B3A8</accession>
<sequence length="584" mass="66397">MKPSKLTRHLNTKHPNEKNKPVEFFERKLQALQHQKTGIVQMSNLNEKALLASYRVAFRVAKAGKPHTIAENLILPAILDIADIMFGKQEIEKLKSKPLSDNTVQRRISDMATDVRDQVIEKIKESTFVSLQFDESTDIAGCAQFVAFVRFESCDKLMEEILFCRALPTNTTGQCLHNMFVEATQDMNIDWANKCIAICSDGAKAMTGAKSGFIARLKEQMPNACWVHCFLHRQALAVKVLPQEYSQVLNIIIKIVNSIKGKALQSRLFRIIFEDMGALHQNLLYHTEVRWLSKGKVLARVMELRAELLIYLQQAKSEYSEFICGPEFLLKLAFLSDLFEHLNILNKSLQGRNENVITAKDKIHGFIKKNDLWSSSINQNNFDSFSSTQSFTEEVGCEINIKTYVPGMKELLDNLKEELCHYFSVQEISENTGQRWILNPFLNAAINEANLPNKLKEKLLELSADGMLHLEFKSSNLDTFWLRRKTEYPELTTEALKCLIPFATSYLCELTFSSMAQIKTFLVFKLRNNCSKLNSPKPPAALSDNFSLGEELRTAHLSSSASSALRTSNARPISRSNVKYEDET</sequence>
<dbReference type="InterPro" id="IPR012337">
    <property type="entry name" value="RNaseH-like_sf"/>
</dbReference>
<dbReference type="Proteomes" id="UP001153292">
    <property type="component" value="Chromosome 20"/>
</dbReference>
<dbReference type="EMBL" id="OU963913">
    <property type="protein sequence ID" value="CAH0402438.1"/>
    <property type="molecule type" value="Genomic_DNA"/>
</dbReference>
<dbReference type="PANTHER" id="PTHR45913">
    <property type="entry name" value="EPM2A-INTERACTING PROTEIN 1"/>
    <property type="match status" value="1"/>
</dbReference>
<feature type="compositionally biased region" description="Basic residues" evidence="1">
    <location>
        <begin position="1"/>
        <end position="12"/>
    </location>
</feature>
<feature type="region of interest" description="Disordered" evidence="1">
    <location>
        <begin position="558"/>
        <end position="584"/>
    </location>
</feature>
<dbReference type="PANTHER" id="PTHR45913:SF19">
    <property type="entry name" value="LOW QUALITY PROTEIN: ZINC FINGER BED DOMAIN-CONTAINING PROTEIN 5-LIKE"/>
    <property type="match status" value="1"/>
</dbReference>
<evidence type="ECO:0000313" key="3">
    <source>
        <dbReference type="Proteomes" id="UP001153292"/>
    </source>
</evidence>
<evidence type="ECO:0000256" key="1">
    <source>
        <dbReference type="SAM" id="MobiDB-lite"/>
    </source>
</evidence>
<keyword evidence="3" id="KW-1185">Reference proteome</keyword>
<name>A0ABN8B3A8_CHISP</name>
<feature type="compositionally biased region" description="Low complexity" evidence="1">
    <location>
        <begin position="558"/>
        <end position="571"/>
    </location>
</feature>
<reference evidence="2" key="1">
    <citation type="submission" date="2021-12" db="EMBL/GenBank/DDBJ databases">
        <authorList>
            <person name="King R."/>
        </authorList>
    </citation>
    <scope>NUCLEOTIDE SEQUENCE</scope>
</reference>
<evidence type="ECO:0008006" key="4">
    <source>
        <dbReference type="Google" id="ProtNLM"/>
    </source>
</evidence>
<evidence type="ECO:0000313" key="2">
    <source>
        <dbReference type="EMBL" id="CAH0402438.1"/>
    </source>
</evidence>
<gene>
    <name evidence="2" type="ORF">CHILSU_LOCUS5678</name>
</gene>
<feature type="region of interest" description="Disordered" evidence="1">
    <location>
        <begin position="1"/>
        <end position="20"/>
    </location>
</feature>
<protein>
    <recommendedName>
        <fullName evidence="4">DUF4371 domain-containing protein</fullName>
    </recommendedName>
</protein>
<dbReference type="SUPFAM" id="SSF53098">
    <property type="entry name" value="Ribonuclease H-like"/>
    <property type="match status" value="1"/>
</dbReference>